<proteinExistence type="predicted"/>
<dbReference type="Gene3D" id="3.40.50.1110">
    <property type="entry name" value="SGNH hydrolase"/>
    <property type="match status" value="1"/>
</dbReference>
<dbReference type="Pfam" id="PF13472">
    <property type="entry name" value="Lipase_GDSL_2"/>
    <property type="match status" value="1"/>
</dbReference>
<evidence type="ECO:0000259" key="1">
    <source>
        <dbReference type="Pfam" id="PF13472"/>
    </source>
</evidence>
<gene>
    <name evidence="2" type="ORF">AVDCRST_MAG66-1682</name>
</gene>
<feature type="domain" description="SGNH hydrolase-type esterase" evidence="1">
    <location>
        <begin position="37"/>
        <end position="207"/>
    </location>
</feature>
<dbReference type="AlphaFoldDB" id="A0A6J4P481"/>
<dbReference type="InterPro" id="IPR036514">
    <property type="entry name" value="SGNH_hydro_sf"/>
</dbReference>
<dbReference type="PANTHER" id="PTHR43784">
    <property type="entry name" value="GDSL-LIKE LIPASE/ACYLHYDROLASE, PUTATIVE (AFU_ORTHOLOGUE AFUA_2G00820)-RELATED"/>
    <property type="match status" value="1"/>
</dbReference>
<dbReference type="SUPFAM" id="SSF52266">
    <property type="entry name" value="SGNH hydrolase"/>
    <property type="match status" value="1"/>
</dbReference>
<reference evidence="2" key="1">
    <citation type="submission" date="2020-02" db="EMBL/GenBank/DDBJ databases">
        <authorList>
            <person name="Meier V. D."/>
        </authorList>
    </citation>
    <scope>NUCLEOTIDE SEQUENCE</scope>
    <source>
        <strain evidence="2">AVDCRST_MAG66</strain>
    </source>
</reference>
<name>A0A6J4P481_9PSEU</name>
<dbReference type="InterPro" id="IPR053140">
    <property type="entry name" value="GDSL_Rv0518-like"/>
</dbReference>
<protein>
    <recommendedName>
        <fullName evidence="1">SGNH hydrolase-type esterase domain-containing protein</fullName>
    </recommendedName>
</protein>
<dbReference type="EMBL" id="CADCUS010000236">
    <property type="protein sequence ID" value="CAA9403241.1"/>
    <property type="molecule type" value="Genomic_DNA"/>
</dbReference>
<organism evidence="2">
    <name type="scientific">uncultured Pseudonocardia sp</name>
    <dbReference type="NCBI Taxonomy" id="211455"/>
    <lineage>
        <taxon>Bacteria</taxon>
        <taxon>Bacillati</taxon>
        <taxon>Actinomycetota</taxon>
        <taxon>Actinomycetes</taxon>
        <taxon>Pseudonocardiales</taxon>
        <taxon>Pseudonocardiaceae</taxon>
        <taxon>Pseudonocardia</taxon>
        <taxon>environmental samples</taxon>
    </lineage>
</organism>
<accession>A0A6J4P481</accession>
<dbReference type="PANTHER" id="PTHR43784:SF2">
    <property type="entry name" value="GDSL-LIKE LIPASE_ACYLHYDROLASE, PUTATIVE (AFU_ORTHOLOGUE AFUA_2G00820)-RELATED"/>
    <property type="match status" value="1"/>
</dbReference>
<dbReference type="InterPro" id="IPR013830">
    <property type="entry name" value="SGNH_hydro"/>
</dbReference>
<sequence>MTTTSTVYTEETDPFCLPEPVLVELLADVPYRRFAVCGDSLSRGTGDPTPGYRDLGWSDRVGGLLRTAHPDAAYLNTAVVGATTGQALREQVEDIVAFAPDLLLVPSGANDIMRPTPDFAAVEQTLRRMWDIAAGTGARLLVFTFGRAFVVPAFDDWHDRITRLNELTRTLAAEHGALLLDWWPHPVNDRENLLSPDRIHWSTSGQAVMATGVVQALAADVRSPAA</sequence>
<evidence type="ECO:0000313" key="2">
    <source>
        <dbReference type="EMBL" id="CAA9403241.1"/>
    </source>
</evidence>
<dbReference type="CDD" id="cd01832">
    <property type="entry name" value="SGNH_hydrolase_like_1"/>
    <property type="match status" value="1"/>
</dbReference>